<sequence length="114" mass="12171">MIDVPMASSDNFLDGPSIFNGKCGQFTQMPNKIPASGAVNGGKPASCNLKLTPRLIRKLDNSLQSTALDGATENTYRRERKATLEHDTAPHVGMLILETASAFVLGVPASQLWG</sequence>
<organism evidence="1 2">
    <name type="scientific">Mycobacterium uberis</name>
    <dbReference type="NCBI Taxonomy" id="2162698"/>
    <lineage>
        <taxon>Bacteria</taxon>
        <taxon>Bacillati</taxon>
        <taxon>Actinomycetota</taxon>
        <taxon>Actinomycetes</taxon>
        <taxon>Mycobacteriales</taxon>
        <taxon>Mycobacteriaceae</taxon>
        <taxon>Mycobacterium</taxon>
    </lineage>
</organism>
<dbReference type="AlphaFoldDB" id="A0A3E1HJA4"/>
<reference evidence="1 2" key="1">
    <citation type="submission" date="2018-07" db="EMBL/GenBank/DDBJ databases">
        <title>Whole genome sequence of Mycobacterium uberis.</title>
        <authorList>
            <person name="Benjak A."/>
        </authorList>
    </citation>
    <scope>NUCLEOTIDE SEQUENCE [LARGE SCALE GENOMIC DNA]</scope>
    <source>
        <strain evidence="1 2">Jura</strain>
    </source>
</reference>
<evidence type="ECO:0000313" key="2">
    <source>
        <dbReference type="Proteomes" id="UP000258522"/>
    </source>
</evidence>
<name>A0A3E1HJA4_9MYCO</name>
<accession>A0A3E1HJA4</accession>
<comment type="caution">
    <text evidence="1">The sequence shown here is derived from an EMBL/GenBank/DDBJ whole genome shotgun (WGS) entry which is preliminary data.</text>
</comment>
<dbReference type="EMBL" id="QAYL01000006">
    <property type="protein sequence ID" value="RFD26355.1"/>
    <property type="molecule type" value="Genomic_DNA"/>
</dbReference>
<evidence type="ECO:0000313" key="1">
    <source>
        <dbReference type="EMBL" id="RFD26355.1"/>
    </source>
</evidence>
<protein>
    <submittedName>
        <fullName evidence="1">Uncharacterized protein</fullName>
    </submittedName>
</protein>
<keyword evidence="2" id="KW-1185">Reference proteome</keyword>
<dbReference type="RefSeq" id="WP_116539770.1">
    <property type="nucleotide sequence ID" value="NZ_QAYL01000006.1"/>
</dbReference>
<dbReference type="Proteomes" id="UP000258522">
    <property type="component" value="Unassembled WGS sequence"/>
</dbReference>
<gene>
    <name evidence="1" type="ORF">MUBE_05605</name>
</gene>
<proteinExistence type="predicted"/>